<evidence type="ECO:0000313" key="1">
    <source>
        <dbReference type="EMBL" id="KAF1831804.1"/>
    </source>
</evidence>
<gene>
    <name evidence="1" type="ORF">BDW02DRAFT_571694</name>
</gene>
<evidence type="ECO:0000313" key="2">
    <source>
        <dbReference type="Proteomes" id="UP000800040"/>
    </source>
</evidence>
<dbReference type="Proteomes" id="UP000800040">
    <property type="component" value="Unassembled WGS sequence"/>
</dbReference>
<proteinExistence type="predicted"/>
<organism evidence="1 2">
    <name type="scientific">Decorospora gaudefroyi</name>
    <dbReference type="NCBI Taxonomy" id="184978"/>
    <lineage>
        <taxon>Eukaryota</taxon>
        <taxon>Fungi</taxon>
        <taxon>Dikarya</taxon>
        <taxon>Ascomycota</taxon>
        <taxon>Pezizomycotina</taxon>
        <taxon>Dothideomycetes</taxon>
        <taxon>Pleosporomycetidae</taxon>
        <taxon>Pleosporales</taxon>
        <taxon>Pleosporineae</taxon>
        <taxon>Pleosporaceae</taxon>
        <taxon>Decorospora</taxon>
    </lineage>
</organism>
<feature type="non-terminal residue" evidence="1">
    <location>
        <position position="84"/>
    </location>
</feature>
<accession>A0A6A5KBI4</accession>
<keyword evidence="2" id="KW-1185">Reference proteome</keyword>
<protein>
    <submittedName>
        <fullName evidence="1">Uncharacterized protein</fullName>
    </submittedName>
</protein>
<dbReference type="EMBL" id="ML975354">
    <property type="protein sequence ID" value="KAF1831804.1"/>
    <property type="molecule type" value="Genomic_DNA"/>
</dbReference>
<sequence>MREIKLCEVIKKRLEGDGETRKLERGVSLVIDLPSTGTYMDEIMMDYRDWFRCRRNKMQEPRRLPEEKEKALTLWMEDVIEEDF</sequence>
<dbReference type="AlphaFoldDB" id="A0A6A5KBI4"/>
<name>A0A6A5KBI4_9PLEO</name>
<reference evidence="1" key="1">
    <citation type="submission" date="2020-01" db="EMBL/GenBank/DDBJ databases">
        <authorList>
            <consortium name="DOE Joint Genome Institute"/>
            <person name="Haridas S."/>
            <person name="Albert R."/>
            <person name="Binder M."/>
            <person name="Bloem J."/>
            <person name="Labutti K."/>
            <person name="Salamov A."/>
            <person name="Andreopoulos B."/>
            <person name="Baker S.E."/>
            <person name="Barry K."/>
            <person name="Bills G."/>
            <person name="Bluhm B.H."/>
            <person name="Cannon C."/>
            <person name="Castanera R."/>
            <person name="Culley D.E."/>
            <person name="Daum C."/>
            <person name="Ezra D."/>
            <person name="Gonzalez J.B."/>
            <person name="Henrissat B."/>
            <person name="Kuo A."/>
            <person name="Liang C."/>
            <person name="Lipzen A."/>
            <person name="Lutzoni F."/>
            <person name="Magnuson J."/>
            <person name="Mondo S."/>
            <person name="Nolan M."/>
            <person name="Ohm R."/>
            <person name="Pangilinan J."/>
            <person name="Park H.-J."/>
            <person name="Ramirez L."/>
            <person name="Alfaro M."/>
            <person name="Sun H."/>
            <person name="Tritt A."/>
            <person name="Yoshinaga Y."/>
            <person name="Zwiers L.-H."/>
            <person name="Turgeon B.G."/>
            <person name="Goodwin S.B."/>
            <person name="Spatafora J.W."/>
            <person name="Crous P.W."/>
            <person name="Grigoriev I.V."/>
        </authorList>
    </citation>
    <scope>NUCLEOTIDE SEQUENCE</scope>
    <source>
        <strain evidence="1">P77</strain>
    </source>
</reference>